<dbReference type="SUPFAM" id="SSF53850">
    <property type="entry name" value="Periplasmic binding protein-like II"/>
    <property type="match status" value="1"/>
</dbReference>
<reference evidence="1" key="2">
    <citation type="journal article" date="2021" name="Syst. Appl. Microbiol.">
        <title>Roseomonas hellenica sp. nov., isolated from roots of wild-growing Alkanna tinctoria.</title>
        <authorList>
            <person name="Rat A."/>
            <person name="Naranjo H.D."/>
            <person name="Lebbe L."/>
            <person name="Cnockaert M."/>
            <person name="Krigas N."/>
            <person name="Grigoriadou K."/>
            <person name="Maloupa E."/>
            <person name="Willems A."/>
        </authorList>
    </citation>
    <scope>NUCLEOTIDE SEQUENCE</scope>
    <source>
        <strain evidence="1">LMG 31231</strain>
    </source>
</reference>
<evidence type="ECO:0000313" key="2">
    <source>
        <dbReference type="Proteomes" id="UP001138751"/>
    </source>
</evidence>
<dbReference type="AlphaFoldDB" id="A0A9X9WR05"/>
<reference evidence="1" key="1">
    <citation type="submission" date="2020-01" db="EMBL/GenBank/DDBJ databases">
        <authorList>
            <person name="Rat A."/>
        </authorList>
    </citation>
    <scope>NUCLEOTIDE SEQUENCE</scope>
    <source>
        <strain evidence="1">LMG 31231</strain>
    </source>
</reference>
<comment type="caution">
    <text evidence="1">The sequence shown here is derived from an EMBL/GenBank/DDBJ whole genome shotgun (WGS) entry which is preliminary data.</text>
</comment>
<organism evidence="1 2">
    <name type="scientific">Neoroseomonas soli</name>
    <dbReference type="NCBI Taxonomy" id="1081025"/>
    <lineage>
        <taxon>Bacteria</taxon>
        <taxon>Pseudomonadati</taxon>
        <taxon>Pseudomonadota</taxon>
        <taxon>Alphaproteobacteria</taxon>
        <taxon>Acetobacterales</taxon>
        <taxon>Acetobacteraceae</taxon>
        <taxon>Neoroseomonas</taxon>
    </lineage>
</organism>
<proteinExistence type="predicted"/>
<dbReference type="Gene3D" id="3.10.105.10">
    <property type="entry name" value="Dipeptide-binding Protein, Domain 3"/>
    <property type="match status" value="1"/>
</dbReference>
<accession>A0A9X9WR05</accession>
<keyword evidence="2" id="KW-1185">Reference proteome</keyword>
<name>A0A9X9WR05_9PROT</name>
<evidence type="ECO:0000313" key="1">
    <source>
        <dbReference type="EMBL" id="MBR0669584.1"/>
    </source>
</evidence>
<gene>
    <name evidence="1" type="ORF">GXW76_00225</name>
</gene>
<sequence length="112" mass="12806">MLRVLRRQFLRPVFLLQDRYEFGDPNMPPIANAATHGGANDWGNSSRGRCSNPELDALFERAQSEIEPQAREPMLQQAMRIVVEDVAMIPIFRPRNLDAMRDNIDRQPVSDG</sequence>
<dbReference type="RefSeq" id="WP_211859893.1">
    <property type="nucleotide sequence ID" value="NZ_JAAEDM010000001.1"/>
</dbReference>
<dbReference type="EMBL" id="JAAEDM010000001">
    <property type="protein sequence ID" value="MBR0669584.1"/>
    <property type="molecule type" value="Genomic_DNA"/>
</dbReference>
<dbReference type="Proteomes" id="UP001138751">
    <property type="component" value="Unassembled WGS sequence"/>
</dbReference>
<protein>
    <submittedName>
        <fullName evidence="1">Uncharacterized protein</fullName>
    </submittedName>
</protein>